<accession>A0A9R1XAU3</accession>
<dbReference type="Proteomes" id="UP000235145">
    <property type="component" value="Unassembled WGS sequence"/>
</dbReference>
<sequence>MSRDGGKCGLEKKLIKLKEKERTYEFSMGLDEKFRVIKAQILAMKPTPQLSTVYRLLAKDEQQRTIVSSKRLVHEAAAFQASFQGRREQMRNQQEKGWMKINKGPQVDKTIDCSHCERYRHDRDGCFKRIGKKDKPKPRAAMVETKLYPIPSMVEEQYTSFLKLFGGSQEDLVIANKAGRKGLITIGVIEHITHQGHLLKNLTMNMFKSPVTIPNGESVPVERKGYFFFQEGLDVKGGIKEERKVMMVTINSWNKRLEHASNVKLSHVNFLKVSHIIVIKPR</sequence>
<organism evidence="1 2">
    <name type="scientific">Lactuca sativa</name>
    <name type="common">Garden lettuce</name>
    <dbReference type="NCBI Taxonomy" id="4236"/>
    <lineage>
        <taxon>Eukaryota</taxon>
        <taxon>Viridiplantae</taxon>
        <taxon>Streptophyta</taxon>
        <taxon>Embryophyta</taxon>
        <taxon>Tracheophyta</taxon>
        <taxon>Spermatophyta</taxon>
        <taxon>Magnoliopsida</taxon>
        <taxon>eudicotyledons</taxon>
        <taxon>Gunneridae</taxon>
        <taxon>Pentapetalae</taxon>
        <taxon>asterids</taxon>
        <taxon>campanulids</taxon>
        <taxon>Asterales</taxon>
        <taxon>Asteraceae</taxon>
        <taxon>Cichorioideae</taxon>
        <taxon>Cichorieae</taxon>
        <taxon>Lactucinae</taxon>
        <taxon>Lactuca</taxon>
    </lineage>
</organism>
<dbReference type="EMBL" id="NBSK02000005">
    <property type="protein sequence ID" value="KAJ0207385.1"/>
    <property type="molecule type" value="Genomic_DNA"/>
</dbReference>
<reference evidence="1 2" key="1">
    <citation type="journal article" date="2017" name="Nat. Commun.">
        <title>Genome assembly with in vitro proximity ligation data and whole-genome triplication in lettuce.</title>
        <authorList>
            <person name="Reyes-Chin-Wo S."/>
            <person name="Wang Z."/>
            <person name="Yang X."/>
            <person name="Kozik A."/>
            <person name="Arikit S."/>
            <person name="Song C."/>
            <person name="Xia L."/>
            <person name="Froenicke L."/>
            <person name="Lavelle D.O."/>
            <person name="Truco M.J."/>
            <person name="Xia R."/>
            <person name="Zhu S."/>
            <person name="Xu C."/>
            <person name="Xu H."/>
            <person name="Xu X."/>
            <person name="Cox K."/>
            <person name="Korf I."/>
            <person name="Meyers B.C."/>
            <person name="Michelmore R.W."/>
        </authorList>
    </citation>
    <scope>NUCLEOTIDE SEQUENCE [LARGE SCALE GENOMIC DNA]</scope>
    <source>
        <strain evidence="2">cv. Salinas</strain>
        <tissue evidence="1">Seedlings</tissue>
    </source>
</reference>
<comment type="caution">
    <text evidence="1">The sequence shown here is derived from an EMBL/GenBank/DDBJ whole genome shotgun (WGS) entry which is preliminary data.</text>
</comment>
<keyword evidence="2" id="KW-1185">Reference proteome</keyword>
<dbReference type="AlphaFoldDB" id="A0A9R1XAU3"/>
<gene>
    <name evidence="1" type="ORF">LSAT_V11C500235700</name>
</gene>
<dbReference type="PANTHER" id="PTHR34222">
    <property type="entry name" value="GAG_PRE-INTEGRS DOMAIN-CONTAINING PROTEIN"/>
    <property type="match status" value="1"/>
</dbReference>
<proteinExistence type="predicted"/>
<name>A0A9R1XAU3_LACSA</name>
<protein>
    <submittedName>
        <fullName evidence="1">Uncharacterized protein</fullName>
    </submittedName>
</protein>
<dbReference type="PANTHER" id="PTHR34222:SF88">
    <property type="entry name" value="ZINC FINGER, CCHC-TYPE"/>
    <property type="match status" value="1"/>
</dbReference>
<evidence type="ECO:0000313" key="2">
    <source>
        <dbReference type="Proteomes" id="UP000235145"/>
    </source>
</evidence>
<evidence type="ECO:0000313" key="1">
    <source>
        <dbReference type="EMBL" id="KAJ0207385.1"/>
    </source>
</evidence>